<sequence length="184" mass="20593">MNYPMKRGILQGMQRGAKAVLLVIFVSLYSGCGIYNFTGGDVGTAQTFQVNFFQNYATQSPGSIFHPGLDRDFTQSLQETLANQTSLSLVGSGGDLIYEGEIVEYRVQPMSATAQQTAAQNRLTMSVNVRFFNSTKEDSDFEQRFSFFFDFPANSQLASVQDEAHEEIFERLNQDIFNASLADW</sequence>
<dbReference type="EMBL" id="FOYQ01000001">
    <property type="protein sequence ID" value="SFR39454.1"/>
    <property type="molecule type" value="Genomic_DNA"/>
</dbReference>
<proteinExistence type="predicted"/>
<dbReference type="InterPro" id="IPR007485">
    <property type="entry name" value="LPS_assembly_LptE"/>
</dbReference>
<protein>
    <submittedName>
        <fullName evidence="2">Lipopolysaccharide-assembly</fullName>
    </submittedName>
</protein>
<reference evidence="2 3" key="1">
    <citation type="submission" date="2016-10" db="EMBL/GenBank/DDBJ databases">
        <authorList>
            <person name="de Groot N.N."/>
        </authorList>
    </citation>
    <scope>NUCLEOTIDE SEQUENCE [LARGE SCALE GENOMIC DNA]</scope>
    <source>
        <strain evidence="2 3">DSM 21019</strain>
    </source>
</reference>
<name>A0A1I6GB91_9FLAO</name>
<dbReference type="GO" id="GO:0043165">
    <property type="term" value="P:Gram-negative-bacterium-type cell outer membrane assembly"/>
    <property type="evidence" value="ECO:0007669"/>
    <property type="project" value="InterPro"/>
</dbReference>
<evidence type="ECO:0000313" key="3">
    <source>
        <dbReference type="Proteomes" id="UP000199534"/>
    </source>
</evidence>
<dbReference type="GO" id="GO:0019867">
    <property type="term" value="C:outer membrane"/>
    <property type="evidence" value="ECO:0007669"/>
    <property type="project" value="InterPro"/>
</dbReference>
<evidence type="ECO:0000256" key="1">
    <source>
        <dbReference type="SAM" id="Phobius"/>
    </source>
</evidence>
<dbReference type="AlphaFoldDB" id="A0A1I6GB91"/>
<keyword evidence="3" id="KW-1185">Reference proteome</keyword>
<dbReference type="Pfam" id="PF04390">
    <property type="entry name" value="LptE"/>
    <property type="match status" value="1"/>
</dbReference>
<organism evidence="2 3">
    <name type="scientific">Robiginitalea myxolifaciens</name>
    <dbReference type="NCBI Taxonomy" id="400055"/>
    <lineage>
        <taxon>Bacteria</taxon>
        <taxon>Pseudomonadati</taxon>
        <taxon>Bacteroidota</taxon>
        <taxon>Flavobacteriia</taxon>
        <taxon>Flavobacteriales</taxon>
        <taxon>Flavobacteriaceae</taxon>
        <taxon>Robiginitalea</taxon>
    </lineage>
</organism>
<evidence type="ECO:0000313" key="2">
    <source>
        <dbReference type="EMBL" id="SFR39454.1"/>
    </source>
</evidence>
<dbReference type="Proteomes" id="UP000199534">
    <property type="component" value="Unassembled WGS sequence"/>
</dbReference>
<keyword evidence="1" id="KW-1133">Transmembrane helix</keyword>
<feature type="transmembrane region" description="Helical" evidence="1">
    <location>
        <begin position="20"/>
        <end position="38"/>
    </location>
</feature>
<keyword evidence="1" id="KW-0472">Membrane</keyword>
<accession>A0A1I6GB91</accession>
<keyword evidence="1" id="KW-0812">Transmembrane</keyword>
<gene>
    <name evidence="2" type="ORF">SAMN04490243_1524</name>
</gene>
<dbReference type="STRING" id="400055.SAMN04490243_1524"/>